<reference evidence="1 2" key="2">
    <citation type="submission" date="2017-10" db="EMBL/GenBank/DDBJ databases">
        <title>Extensive intraspecific genome diversity in a model arbuscular mycorrhizal fungus.</title>
        <authorList>
            <person name="Chen E.C.H."/>
            <person name="Morin E."/>
            <person name="Baudet D."/>
            <person name="Noel J."/>
            <person name="Ndikumana S."/>
            <person name="Charron P."/>
            <person name="St-Onge C."/>
            <person name="Giorgi J."/>
            <person name="Grigoriev I.V."/>
            <person name="Roux C."/>
            <person name="Martin F.M."/>
            <person name="Corradi N."/>
        </authorList>
    </citation>
    <scope>NUCLEOTIDE SEQUENCE [LARGE SCALE GENOMIC DNA]</scope>
    <source>
        <strain evidence="1 2">C2</strain>
    </source>
</reference>
<dbReference type="VEuPathDB" id="FungiDB:FUN_006011"/>
<reference evidence="1 2" key="1">
    <citation type="submission" date="2016-04" db="EMBL/GenBank/DDBJ databases">
        <title>Genome analyses suggest a sexual origin of heterokaryosis in a supposedly ancient asexual fungus.</title>
        <authorList>
            <person name="Ropars J."/>
            <person name="Sedzielewska K."/>
            <person name="Noel J."/>
            <person name="Charron P."/>
            <person name="Farinelli L."/>
            <person name="Marton T."/>
            <person name="Kruger M."/>
            <person name="Pelin A."/>
            <person name="Brachmann A."/>
            <person name="Corradi N."/>
        </authorList>
    </citation>
    <scope>NUCLEOTIDE SEQUENCE [LARGE SCALE GENOMIC DNA]</scope>
    <source>
        <strain evidence="1 2">C2</strain>
    </source>
</reference>
<dbReference type="SUPFAM" id="SSF52047">
    <property type="entry name" value="RNI-like"/>
    <property type="match status" value="1"/>
</dbReference>
<dbReference type="AlphaFoldDB" id="A0A2N1MUH5"/>
<evidence type="ECO:0000313" key="2">
    <source>
        <dbReference type="Proteomes" id="UP000233469"/>
    </source>
</evidence>
<dbReference type="InterPro" id="IPR032675">
    <property type="entry name" value="LRR_dom_sf"/>
</dbReference>
<protein>
    <submittedName>
        <fullName evidence="1">Uncharacterized protein</fullName>
    </submittedName>
</protein>
<sequence>MAPLLPEDVMIEIFDNLTGDANTLFSGLLVNKLWCRVIIPILWRDPWEIARLRQKIKAYNFLYVLCGCLSEESKNLFLDLGLNFQIHYPKFDYASYIRMMNTHYFNDSITKKFCSKDRDNIKRQLVEKELYLLIISRSPAIKYLRIEFPTTLEYPILSFPGANTSFSKLNKFFCDAKRLPRLFLIDLANISKNIQQIYAKNFDVDETGIAKLIKAQTRLAYFHLESGGACNGNGMTINKELESLAPSLKHFVVTSPHLPISVTSLYSCSLLETLKLIGKGFYDKHPTNLNRSLTNSSADAKFPNLRTLYIRSTYAYHPITEFKIAENFVARSGGQLHSLFLQGKFKKEHVKPSLLQNVAKCCPKLKFLSVWLTNDDDIRYLEQILSSCSSLRGIIVNTFIDVKIGDELLMLFKRRLARKLCKFKFNDHFHFSQSSFVAFMNSWSDNDSLQIHVIDEGIFAFDYGRVCTPFNERGVLKSLIGVDEFTSFSWEDTEGEDLLLDCTASDYGSYYYEDRYSSEYSEEEEEEEEEEEC</sequence>
<accession>A0A2N1MUH5</accession>
<organism evidence="1 2">
    <name type="scientific">Rhizophagus irregularis</name>
    <dbReference type="NCBI Taxonomy" id="588596"/>
    <lineage>
        <taxon>Eukaryota</taxon>
        <taxon>Fungi</taxon>
        <taxon>Fungi incertae sedis</taxon>
        <taxon>Mucoromycota</taxon>
        <taxon>Glomeromycotina</taxon>
        <taxon>Glomeromycetes</taxon>
        <taxon>Glomerales</taxon>
        <taxon>Glomeraceae</taxon>
        <taxon>Rhizophagus</taxon>
    </lineage>
</organism>
<comment type="caution">
    <text evidence="1">The sequence shown here is derived from an EMBL/GenBank/DDBJ whole genome shotgun (WGS) entry which is preliminary data.</text>
</comment>
<gene>
    <name evidence="1" type="ORF">RhiirC2_755381</name>
</gene>
<proteinExistence type="predicted"/>
<dbReference type="VEuPathDB" id="FungiDB:RhiirFUN_005729"/>
<dbReference type="Proteomes" id="UP000233469">
    <property type="component" value="Unassembled WGS sequence"/>
</dbReference>
<dbReference type="EMBL" id="LLXL01001299">
    <property type="protein sequence ID" value="PKK65258.1"/>
    <property type="molecule type" value="Genomic_DNA"/>
</dbReference>
<name>A0A2N1MUH5_9GLOM</name>
<dbReference type="Gene3D" id="3.80.10.10">
    <property type="entry name" value="Ribonuclease Inhibitor"/>
    <property type="match status" value="1"/>
</dbReference>
<dbReference type="VEuPathDB" id="FungiDB:RhiirA1_412942"/>
<evidence type="ECO:0000313" key="1">
    <source>
        <dbReference type="EMBL" id="PKK65258.1"/>
    </source>
</evidence>